<proteinExistence type="predicted"/>
<organism evidence="1 2">
    <name type="scientific">Mucilaginibacter gossypiicola</name>
    <dbReference type="NCBI Taxonomy" id="551995"/>
    <lineage>
        <taxon>Bacteria</taxon>
        <taxon>Pseudomonadati</taxon>
        <taxon>Bacteroidota</taxon>
        <taxon>Sphingobacteriia</taxon>
        <taxon>Sphingobacteriales</taxon>
        <taxon>Sphingobacteriaceae</taxon>
        <taxon>Mucilaginibacter</taxon>
    </lineage>
</organism>
<keyword evidence="2" id="KW-1185">Reference proteome</keyword>
<protein>
    <submittedName>
        <fullName evidence="1">Uncharacterized protein</fullName>
    </submittedName>
</protein>
<name>A0A1H8RU09_9SPHI</name>
<evidence type="ECO:0000313" key="2">
    <source>
        <dbReference type="Proteomes" id="UP000198942"/>
    </source>
</evidence>
<evidence type="ECO:0000313" key="1">
    <source>
        <dbReference type="EMBL" id="SEO69413.1"/>
    </source>
</evidence>
<dbReference type="OrthoDB" id="1256404at2"/>
<dbReference type="STRING" id="551995.SAMN05192574_1113"/>
<dbReference type="RefSeq" id="WP_143065277.1">
    <property type="nucleotide sequence ID" value="NZ_FOCL01000011.1"/>
</dbReference>
<accession>A0A1H8RU09</accession>
<reference evidence="2" key="1">
    <citation type="submission" date="2016-10" db="EMBL/GenBank/DDBJ databases">
        <authorList>
            <person name="Varghese N."/>
            <person name="Submissions S."/>
        </authorList>
    </citation>
    <scope>NUCLEOTIDE SEQUENCE [LARGE SCALE GENOMIC DNA]</scope>
    <source>
        <strain evidence="2">Gh-48</strain>
    </source>
</reference>
<gene>
    <name evidence="1" type="ORF">SAMN05192574_1113</name>
</gene>
<dbReference type="Proteomes" id="UP000198942">
    <property type="component" value="Unassembled WGS sequence"/>
</dbReference>
<dbReference type="AlphaFoldDB" id="A0A1H8RU09"/>
<sequence>MVDFSKIKFNSSGFWIHQAFIEVLSEYICEVFENIGVNTFSGGLQKIYGYCDLNRSGASVGMVNILFDKGITSAEDKTVLVDVLNVTKTLIASKGTELKIDILDAFESRKVDDSFRIRWDFPIKTQSLITTIDMIIQVLNGTWASENQCFHYTGFPNKGDMLEI</sequence>
<dbReference type="EMBL" id="FOCL01000011">
    <property type="protein sequence ID" value="SEO69413.1"/>
    <property type="molecule type" value="Genomic_DNA"/>
</dbReference>